<proteinExistence type="predicted"/>
<feature type="signal peptide" evidence="1">
    <location>
        <begin position="1"/>
        <end position="24"/>
    </location>
</feature>
<accession>A0ABV8CB48</accession>
<comment type="caution">
    <text evidence="2">The sequence shown here is derived from an EMBL/GenBank/DDBJ whole genome shotgun (WGS) entry which is preliminary data.</text>
</comment>
<name>A0ABV8CB48_9GAMM</name>
<dbReference type="Proteomes" id="UP001595758">
    <property type="component" value="Unassembled WGS sequence"/>
</dbReference>
<feature type="chain" id="PRO_5047106506" evidence="1">
    <location>
        <begin position="25"/>
        <end position="205"/>
    </location>
</feature>
<evidence type="ECO:0000256" key="1">
    <source>
        <dbReference type="SAM" id="SignalP"/>
    </source>
</evidence>
<dbReference type="RefSeq" id="WP_382339948.1">
    <property type="nucleotide sequence ID" value="NZ_JBHSAB010000001.1"/>
</dbReference>
<dbReference type="Pfam" id="PF10677">
    <property type="entry name" value="DUF2490"/>
    <property type="match status" value="1"/>
</dbReference>
<sequence length="205" mass="23147">MKFQKLLISIVVLISFLPCSQLSSANSSLLDDVNRSYIHPYKATYSNAIFNPFLVNAGLGYQFTPKADCANAQSLIRTAKHEARLWQQLIYAAPPKPLTATMHSQLEERKRQNSLWGYRVRNRLTISKSVTDSISLVSFDELSINLNQPNWVMTKVFEQNRLFLGLNQQTSDTLVVGAGYIYQLIFAKPKQGANVLALSARLNFM</sequence>
<gene>
    <name evidence="2" type="ORF">ACFORL_00295</name>
</gene>
<keyword evidence="3" id="KW-1185">Reference proteome</keyword>
<keyword evidence="1" id="KW-0732">Signal</keyword>
<evidence type="ECO:0000313" key="3">
    <source>
        <dbReference type="Proteomes" id="UP001595758"/>
    </source>
</evidence>
<dbReference type="EMBL" id="JBHSAB010000001">
    <property type="protein sequence ID" value="MFC3907515.1"/>
    <property type="molecule type" value="Genomic_DNA"/>
</dbReference>
<evidence type="ECO:0000313" key="2">
    <source>
        <dbReference type="EMBL" id="MFC3907515.1"/>
    </source>
</evidence>
<reference evidence="3" key="1">
    <citation type="journal article" date="2019" name="Int. J. Syst. Evol. Microbiol.">
        <title>The Global Catalogue of Microorganisms (GCM) 10K type strain sequencing project: providing services to taxonomists for standard genome sequencing and annotation.</title>
        <authorList>
            <consortium name="The Broad Institute Genomics Platform"/>
            <consortium name="The Broad Institute Genome Sequencing Center for Infectious Disease"/>
            <person name="Wu L."/>
            <person name="Ma J."/>
        </authorList>
    </citation>
    <scope>NUCLEOTIDE SEQUENCE [LARGE SCALE GENOMIC DNA]</scope>
    <source>
        <strain evidence="3">CCUG 59858</strain>
    </source>
</reference>
<organism evidence="2 3">
    <name type="scientific">Legionella dresdenensis</name>
    <dbReference type="NCBI Taxonomy" id="450200"/>
    <lineage>
        <taxon>Bacteria</taxon>
        <taxon>Pseudomonadati</taxon>
        <taxon>Pseudomonadota</taxon>
        <taxon>Gammaproteobacteria</taxon>
        <taxon>Legionellales</taxon>
        <taxon>Legionellaceae</taxon>
        <taxon>Legionella</taxon>
    </lineage>
</organism>
<protein>
    <submittedName>
        <fullName evidence="2">DUF2490 domain-containing protein</fullName>
    </submittedName>
</protein>
<dbReference type="InterPro" id="IPR019619">
    <property type="entry name" value="DUF2490"/>
</dbReference>